<proteinExistence type="predicted"/>
<dbReference type="InterPro" id="IPR036390">
    <property type="entry name" value="WH_DNA-bd_sf"/>
</dbReference>
<dbReference type="PANTHER" id="PTHR30154">
    <property type="entry name" value="LEUCINE-RESPONSIVE REGULATORY PROTEIN"/>
    <property type="match status" value="1"/>
</dbReference>
<comment type="caution">
    <text evidence="5">The sequence shown here is derived from an EMBL/GenBank/DDBJ whole genome shotgun (WGS) entry which is preliminary data.</text>
</comment>
<reference evidence="6 8" key="2">
    <citation type="submission" date="2014-01" db="EMBL/GenBank/DDBJ databases">
        <title>Draft genome sequencing of Bacillus alcalophilus CGMCC 1.3604.</title>
        <authorList>
            <person name="Yang J."/>
            <person name="Diao L."/>
            <person name="Yang S."/>
        </authorList>
    </citation>
    <scope>NUCLEOTIDE SEQUENCE [LARGE SCALE GENOMIC DNA]</scope>
    <source>
        <strain evidence="6 8">CGMCC 1.3604</strain>
    </source>
</reference>
<reference evidence="5 7" key="1">
    <citation type="journal article" date="2014" name="Genome Announc.">
        <title>Draft Genome Sequence of Bacillus alcalophilus AV1934, a Classic Alkaliphile Isolated from Human Feces in 1934.</title>
        <authorList>
            <person name="Attie O."/>
            <person name="Jayaprakash A."/>
            <person name="Shah H."/>
            <person name="Paulsen I.T."/>
            <person name="Morino M."/>
            <person name="Takahashi Y."/>
            <person name="Narumi I."/>
            <person name="Sachidanandam R."/>
            <person name="Satoh K."/>
            <person name="Ito M."/>
            <person name="Krulwich T.A."/>
        </authorList>
    </citation>
    <scope>NUCLEOTIDE SEQUENCE [LARGE SCALE GENOMIC DNA]</scope>
    <source>
        <strain evidence="5 7">AV1934</strain>
    </source>
</reference>
<evidence type="ECO:0000259" key="4">
    <source>
        <dbReference type="PROSITE" id="PS50956"/>
    </source>
</evidence>
<evidence type="ECO:0000313" key="5">
    <source>
        <dbReference type="EMBL" id="KGA98409.1"/>
    </source>
</evidence>
<evidence type="ECO:0000256" key="1">
    <source>
        <dbReference type="ARBA" id="ARBA00023015"/>
    </source>
</evidence>
<dbReference type="InterPro" id="IPR019888">
    <property type="entry name" value="Tscrpt_reg_AsnC-like"/>
</dbReference>
<dbReference type="InterPro" id="IPR011008">
    <property type="entry name" value="Dimeric_a/b-barrel"/>
</dbReference>
<evidence type="ECO:0000313" key="6">
    <source>
        <dbReference type="EMBL" id="THG91569.1"/>
    </source>
</evidence>
<dbReference type="PRINTS" id="PR00033">
    <property type="entry name" value="HTHASNC"/>
</dbReference>
<dbReference type="PANTHER" id="PTHR30154:SF53">
    <property type="entry name" value="HTH-TYPE TRANSCRIPTIONAL REGULATOR LRPC"/>
    <property type="match status" value="1"/>
</dbReference>
<dbReference type="EMBL" id="ALPT02000011">
    <property type="protein sequence ID" value="KGA98409.1"/>
    <property type="molecule type" value="Genomic_DNA"/>
</dbReference>
<evidence type="ECO:0000313" key="8">
    <source>
        <dbReference type="Proteomes" id="UP000297014"/>
    </source>
</evidence>
<dbReference type="InterPro" id="IPR036388">
    <property type="entry name" value="WH-like_DNA-bd_sf"/>
</dbReference>
<dbReference type="CDD" id="cd00090">
    <property type="entry name" value="HTH_ARSR"/>
    <property type="match status" value="1"/>
</dbReference>
<dbReference type="Pfam" id="PF01037">
    <property type="entry name" value="AsnC_trans_reg"/>
    <property type="match status" value="1"/>
</dbReference>
<dbReference type="Gene3D" id="3.30.70.920">
    <property type="match status" value="1"/>
</dbReference>
<protein>
    <submittedName>
        <fullName evidence="5">AsnC family transcriptional regulator</fullName>
    </submittedName>
</protein>
<dbReference type="Pfam" id="PF13404">
    <property type="entry name" value="HTH_AsnC-type"/>
    <property type="match status" value="1"/>
</dbReference>
<dbReference type="GO" id="GO:0043565">
    <property type="term" value="F:sequence-specific DNA binding"/>
    <property type="evidence" value="ECO:0007669"/>
    <property type="project" value="InterPro"/>
</dbReference>
<keyword evidence="2" id="KW-0238">DNA-binding</keyword>
<dbReference type="InterPro" id="IPR019887">
    <property type="entry name" value="Tscrpt_reg_AsnC/Lrp_C"/>
</dbReference>
<dbReference type="eggNOG" id="COG1522">
    <property type="taxonomic scope" value="Bacteria"/>
</dbReference>
<keyword evidence="7" id="KW-1185">Reference proteome</keyword>
<dbReference type="EMBL" id="JALP01000061">
    <property type="protein sequence ID" value="THG91569.1"/>
    <property type="molecule type" value="Genomic_DNA"/>
</dbReference>
<accession>A0A094WKY4</accession>
<dbReference type="SUPFAM" id="SSF54909">
    <property type="entry name" value="Dimeric alpha+beta barrel"/>
    <property type="match status" value="1"/>
</dbReference>
<keyword evidence="3" id="KW-0804">Transcription</keyword>
<organism evidence="5 7">
    <name type="scientific">Alkalihalobacillus alcalophilus ATCC 27647 = CGMCC 1.3604</name>
    <dbReference type="NCBI Taxonomy" id="1218173"/>
    <lineage>
        <taxon>Bacteria</taxon>
        <taxon>Bacillati</taxon>
        <taxon>Bacillota</taxon>
        <taxon>Bacilli</taxon>
        <taxon>Bacillales</taxon>
        <taxon>Bacillaceae</taxon>
        <taxon>Alkalihalobacillus</taxon>
    </lineage>
</organism>
<feature type="domain" description="HTH asnC-type" evidence="4">
    <location>
        <begin position="3"/>
        <end position="64"/>
    </location>
</feature>
<dbReference type="PROSITE" id="PS50956">
    <property type="entry name" value="HTH_ASNC_2"/>
    <property type="match status" value="1"/>
</dbReference>
<dbReference type="InterPro" id="IPR011991">
    <property type="entry name" value="ArsR-like_HTH"/>
</dbReference>
<dbReference type="SMART" id="SM00344">
    <property type="entry name" value="HTH_ASNC"/>
    <property type="match status" value="1"/>
</dbReference>
<dbReference type="STRING" id="1218173.BALCAV_0204865"/>
<evidence type="ECO:0000313" key="7">
    <source>
        <dbReference type="Proteomes" id="UP000002754"/>
    </source>
</evidence>
<dbReference type="InterPro" id="IPR000485">
    <property type="entry name" value="AsnC-type_HTH_dom"/>
</dbReference>
<keyword evidence="1" id="KW-0805">Transcription regulation</keyword>
<name>A0A094WKY4_ALKAL</name>
<dbReference type="FunFam" id="1.10.10.10:FF:000186">
    <property type="entry name" value="AsnC family transcriptional regulator"/>
    <property type="match status" value="1"/>
</dbReference>
<dbReference type="GO" id="GO:0005829">
    <property type="term" value="C:cytosol"/>
    <property type="evidence" value="ECO:0007669"/>
    <property type="project" value="TreeGrafter"/>
</dbReference>
<dbReference type="Proteomes" id="UP000297014">
    <property type="component" value="Unassembled WGS sequence"/>
</dbReference>
<dbReference type="SUPFAM" id="SSF46785">
    <property type="entry name" value="Winged helix' DNA-binding domain"/>
    <property type="match status" value="1"/>
</dbReference>
<dbReference type="Gene3D" id="1.10.10.10">
    <property type="entry name" value="Winged helix-like DNA-binding domain superfamily/Winged helix DNA-binding domain"/>
    <property type="match status" value="1"/>
</dbReference>
<dbReference type="GO" id="GO:0043200">
    <property type="term" value="P:response to amino acid"/>
    <property type="evidence" value="ECO:0007669"/>
    <property type="project" value="TreeGrafter"/>
</dbReference>
<dbReference type="AlphaFoldDB" id="A0A094WKY4"/>
<sequence>MKIDEIDKKIIEELMTNSRISMTELGKRVSLSSPTVTERVRQMEYYGLIKKYTLEVDYEKLGLPVQCIIEATIKNGEYQRFKTYIKQLPNVEFCYRIAGNSCFMLKMHFEKIGDVEQFIDNVNPLAHTSTYFIFSKV</sequence>
<dbReference type="RefSeq" id="WP_003323742.1">
    <property type="nucleotide sequence ID" value="NZ_ALPT02000011.1"/>
</dbReference>
<dbReference type="Proteomes" id="UP000002754">
    <property type="component" value="Unassembled WGS sequence"/>
</dbReference>
<evidence type="ECO:0000256" key="3">
    <source>
        <dbReference type="ARBA" id="ARBA00023163"/>
    </source>
</evidence>
<gene>
    <name evidence="6" type="ORF">AJ85_03865</name>
    <name evidence="5" type="ORF">BALCAV_0204865</name>
</gene>
<evidence type="ECO:0000256" key="2">
    <source>
        <dbReference type="ARBA" id="ARBA00023125"/>
    </source>
</evidence>
<dbReference type="OrthoDB" id="34294at2"/>